<evidence type="ECO:0000313" key="2">
    <source>
        <dbReference type="Proteomes" id="UP000077255"/>
    </source>
</evidence>
<dbReference type="AlphaFoldDB" id="A0A160MZT6"/>
<dbReference type="Gene3D" id="1.10.287.2500">
    <property type="match status" value="1"/>
</dbReference>
<reference evidence="1 2" key="1">
    <citation type="submission" date="2016-02" db="EMBL/GenBank/DDBJ databases">
        <title>Complete genome sequencing and analysis of ATSB10, Dyella thiooxydans isolated from rhizosphere soil of sunflower (Helianthus annuus L.).</title>
        <authorList>
            <person name="Lee Y."/>
            <person name="Hwangbo K."/>
            <person name="Chung H."/>
            <person name="Yoo J."/>
            <person name="Kim K.Y."/>
            <person name="Sa T.M."/>
            <person name="Um Y."/>
            <person name="Madhaiyan M."/>
        </authorList>
    </citation>
    <scope>NUCLEOTIDE SEQUENCE [LARGE SCALE GENOMIC DNA]</scope>
    <source>
        <strain evidence="1 2">ATSB10</strain>
    </source>
</reference>
<gene>
    <name evidence="1" type="ORF">ATSB10_14990</name>
</gene>
<evidence type="ECO:0000313" key="1">
    <source>
        <dbReference type="EMBL" id="AND68953.1"/>
    </source>
</evidence>
<name>A0A160MZT6_9GAMM</name>
<accession>A0A160MZT6</accession>
<protein>
    <submittedName>
        <fullName evidence="1">Uncharacterized protein</fullName>
    </submittedName>
</protein>
<keyword evidence="2" id="KW-1185">Reference proteome</keyword>
<dbReference type="PATRIC" id="fig|445710.3.peg.1493"/>
<dbReference type="EMBL" id="CP014841">
    <property type="protein sequence ID" value="AND68953.1"/>
    <property type="molecule type" value="Genomic_DNA"/>
</dbReference>
<proteinExistence type="predicted"/>
<dbReference type="STRING" id="445710.ATSB10_14990"/>
<dbReference type="InterPro" id="IPR053756">
    <property type="entry name" value="Toxin_immunity_effector"/>
</dbReference>
<dbReference type="OrthoDB" id="7867174at2"/>
<organism evidence="1 2">
    <name type="scientific">Dyella thiooxydans</name>
    <dbReference type="NCBI Taxonomy" id="445710"/>
    <lineage>
        <taxon>Bacteria</taxon>
        <taxon>Pseudomonadati</taxon>
        <taxon>Pseudomonadota</taxon>
        <taxon>Gammaproteobacteria</taxon>
        <taxon>Lysobacterales</taxon>
        <taxon>Rhodanobacteraceae</taxon>
        <taxon>Dyella</taxon>
    </lineage>
</organism>
<dbReference type="KEGG" id="dtx:ATSB10_14990"/>
<dbReference type="RefSeq" id="WP_063671685.1">
    <property type="nucleotide sequence ID" value="NZ_CP014841.1"/>
</dbReference>
<sequence>MPEISARSLVLIIQAVDREIQRLSHLPDETITPAEEMQLVKYEALADELEEAYASANQGQTNLPDYKLLVTERGHDLGED</sequence>
<dbReference type="Proteomes" id="UP000077255">
    <property type="component" value="Chromosome"/>
</dbReference>